<dbReference type="InterPro" id="IPR025660">
    <property type="entry name" value="Pept_his_AS"/>
</dbReference>
<dbReference type="Gene3D" id="3.90.70.10">
    <property type="entry name" value="Cysteine proteinases"/>
    <property type="match status" value="1"/>
</dbReference>
<dbReference type="GO" id="GO:0016055">
    <property type="term" value="P:Wnt signaling pathway"/>
    <property type="evidence" value="ECO:0007669"/>
    <property type="project" value="InterPro"/>
</dbReference>
<dbReference type="PROSITE" id="PS00639">
    <property type="entry name" value="THIOL_PROTEASE_HIS"/>
    <property type="match status" value="1"/>
</dbReference>
<keyword evidence="5" id="KW-0865">Zymogen</keyword>
<dbReference type="Pfam" id="PF15992">
    <property type="entry name" value="DUF4769"/>
    <property type="match status" value="2"/>
</dbReference>
<feature type="region of interest" description="Disordered" evidence="7">
    <location>
        <begin position="504"/>
        <end position="560"/>
    </location>
</feature>
<accession>A0AAN7P8V2</accession>
<evidence type="ECO:0000256" key="5">
    <source>
        <dbReference type="ARBA" id="ARBA00023145"/>
    </source>
</evidence>
<keyword evidence="4" id="KW-0788">Thiol protease</keyword>
<feature type="compositionally biased region" description="Polar residues" evidence="7">
    <location>
        <begin position="1483"/>
        <end position="1503"/>
    </location>
</feature>
<dbReference type="InterPro" id="IPR000169">
    <property type="entry name" value="Pept_cys_AS"/>
</dbReference>
<dbReference type="Pfam" id="PF05924">
    <property type="entry name" value="SAMP"/>
    <property type="match status" value="1"/>
</dbReference>
<dbReference type="PROSITE" id="PS00640">
    <property type="entry name" value="THIOL_PROTEASE_ASN"/>
    <property type="match status" value="1"/>
</dbReference>
<dbReference type="CDD" id="cd02248">
    <property type="entry name" value="Peptidase_C1A"/>
    <property type="match status" value="1"/>
</dbReference>
<dbReference type="SMART" id="SM00645">
    <property type="entry name" value="Pept_C1"/>
    <property type="match status" value="1"/>
</dbReference>
<comment type="caution">
    <text evidence="10">The sequence shown here is derived from an EMBL/GenBank/DDBJ whole genome shotgun (WGS) entry which is preliminary data.</text>
</comment>
<reference evidence="11" key="1">
    <citation type="submission" date="2023-01" db="EMBL/GenBank/DDBJ databases">
        <title>Key to firefly adult light organ development and bioluminescence: homeobox transcription factors regulate luciferase expression and transportation to peroxisome.</title>
        <authorList>
            <person name="Fu X."/>
        </authorList>
    </citation>
    <scope>NUCLEOTIDE SEQUENCE [LARGE SCALE GENOMIC DNA]</scope>
</reference>
<feature type="region of interest" description="Disordered" evidence="7">
    <location>
        <begin position="1563"/>
        <end position="1608"/>
    </location>
</feature>
<sequence>MDITKDIKIGPLEDASSLNDSNQMVRITEPSIFISNNSSANLTLNSTQNEPTEAVLIPRAEELLILLKSWKLENLIEHLMAENVYVDVLKVIKRHHIEKLLKNFKLGTLIMFEYKLEEWRKCLGIPLDHQATTSSYIENSTPGSSSPTSSISNYVHYECNCKSDTSDSSLSLATILNESSKGIVLCEYYKKFGSFQNEQRRSLICTIANYFEAKGLPMSLSTSYNLETEILERFPNEQLEYYRTGKRGKLYTKYCNLKGSFKRSVKKYIAPAANQKATKKIMRHEKDFTPEADAELCIRSLKFDNLSTEEFGTYWKACRQFRMAEIRTMDNTASVLDKWPFYKTPSGFRLIDMDFDALYTTGDGLLSKWENKREHILQFLTFENNVKDKSIKSVLDYIQKHEVDENSRNAIIFWAIHGYLVPTNRSVRKDENGKKSFIKFTIKDSQESFVFLSKCCQDLEEHLTYLKTRKSSVQPFLLLVGDDLTAVKEIFVYFENINRLTTGIVSPSELPHSPTQTVPPSPRQRKVTTDLSSTPQTNPTNSPHRTPADGSSQKPQPKPNIIFEDNVKKFKEESTPIQFSTATSLSSLTIDDHDESNVQKLEEKQKHEKTLNDDIVAAVSESEEDEDILAACISDGMQNNTAPSTSSITVNTQIHTDSCYNYRLDDAAPMMTYSGTNSDLNTNLSVKKDDKIYSSDESSNLSGDNENILAECIQSAMPKTRRIPKPVITARPLSVRNVQTSTPIKPFSRTEQQNNLKRPGPSLYLGAKDEVENYTVENSPCQFSLHSSLSDLTIDGSIAGGSIRTKRICPVESSVMLSRQESLSSLSADSFGSLEQEQALLEQCISSGMPKSRNKSIETKPVAKPIGVATKQFSKTKNVSEKIQCEDKLKKFGERNRDLLESEEKLSSSKNVNVTSVAGNTKMEKSVTSQHTNPTTAADVEPIKTLEGKLNYRPPTAEIQTNISPDQCTLSEKSASIKVARNGFDDDKDEFTSSGGNLDFEFDNLEITIKAVDTRMLDPDAMIESLDRFTAELVSQAEAAHSNKDNRKFTTSITKGDTWNDDYSPNDLTFPSISSSAPNVITFTSESEDLNQEVFDKAESFRGFKEVQCFDMADGGKEQEQKSSDFSSINTSTMTESTLIAAEAIKIATVFKNEADMSQSISSVQSLELDCIQPPSRMNSLTNSINGYEHLLLKGSPKLVSRKKMLHTGLLARKALSNSLNQTSSLESLTNLDHMNPPSAMADVFDLEGSIASVASLVSDSPNPIFAVKQPAHAFEFITNNGSISDLENINPPPLFNEITDLCNSLADVATDTICSKTDVLEDCNTHVNDTEDATLYSDAQSITPIQSDLGSSTETSPKKVKTLTKRLTPKQKRKLVQERYRTYTLAAEMVISAELNSISDNCNSEYQTVPEFSEDSRSKKMSPKKKRLNDRTRFQTQVLSEAVTPQLQNECGKADPPQKSKISIRRNFMQKRLENKDRFKTRTLSESSLSPDLSNASQSSMNGNDLEHLLEKEADRVLKKLQEAKLHSDDLLDWETLNLISNDDESELNSGNPINYRTYTKNCNARQNQSPRRIPPLLPPSAEAEVDSEHERVSSPKPKITKPDETKPDVIIDDENEIKSVRGRRKLLYSKASSVKNNAAKPIRSITSNLVKNVTSVIKSGSNLKHVAVTQKTLKMKFLVIFSVLLVGIQAVSFFDLVQEQWRSFKVNHRKQYASETEEKFRMKIYMENVRKIELHNQKFANNIVKYKLAVNKFADLLHHEFVHIVNGFNRTNRLTGIQGVPDKYGLESVSFIPPANVELPKQVDWREKGAVTPVKDQGHCGSCWSFSATGALEGQHFRQTGKMVSLSEQNLIDCSTKFGNNGCEGGLMDNAFRYIKANHGIDTEKSYPYEAEDDKCRFNPRNVGATDKGFVDIESGNEDKLKAAVATVGPVSVAIDAGHESFQFYSEGVYDEPGCSPSQLDHGVLAVGYGSTDDGDDYWIVKNSWGLSWGDQGYIKMARNKDNQCGIATQASYPLV</sequence>
<keyword evidence="11" id="KW-1185">Reference proteome</keyword>
<evidence type="ECO:0000259" key="9">
    <source>
        <dbReference type="SMART" id="SM00848"/>
    </source>
</evidence>
<dbReference type="GO" id="GO:0008013">
    <property type="term" value="F:beta-catenin binding"/>
    <property type="evidence" value="ECO:0007669"/>
    <property type="project" value="InterPro"/>
</dbReference>
<feature type="domain" description="Cathepsin propeptide inhibitor" evidence="9">
    <location>
        <begin position="1703"/>
        <end position="1763"/>
    </location>
</feature>
<dbReference type="InterPro" id="IPR039417">
    <property type="entry name" value="Peptidase_C1A_papain-like"/>
</dbReference>
<proteinExistence type="inferred from homology"/>
<name>A0AAN7P8V2_9COLE</name>
<evidence type="ECO:0000313" key="11">
    <source>
        <dbReference type="Proteomes" id="UP001353858"/>
    </source>
</evidence>
<dbReference type="Pfam" id="PF08246">
    <property type="entry name" value="Inhibitor_I29"/>
    <property type="match status" value="1"/>
</dbReference>
<dbReference type="Pfam" id="PF05923">
    <property type="entry name" value="APC_r"/>
    <property type="match status" value="2"/>
</dbReference>
<feature type="compositionally biased region" description="Basic residues" evidence="7">
    <location>
        <begin position="1420"/>
        <end position="1429"/>
    </location>
</feature>
<evidence type="ECO:0000256" key="6">
    <source>
        <dbReference type="ARBA" id="ARBA00023157"/>
    </source>
</evidence>
<evidence type="ECO:0000259" key="8">
    <source>
        <dbReference type="SMART" id="SM00645"/>
    </source>
</evidence>
<keyword evidence="2" id="KW-0645">Protease</keyword>
<dbReference type="InterPro" id="IPR038765">
    <property type="entry name" value="Papain-like_cys_pep_sf"/>
</dbReference>
<dbReference type="FunFam" id="3.90.70.10:FF:000006">
    <property type="entry name" value="Cathepsin S"/>
    <property type="match status" value="1"/>
</dbReference>
<dbReference type="InterPro" id="IPR025661">
    <property type="entry name" value="Pept_asp_AS"/>
</dbReference>
<dbReference type="InterPro" id="IPR009223">
    <property type="entry name" value="APC_rpt"/>
</dbReference>
<dbReference type="PROSITE" id="PS00139">
    <property type="entry name" value="THIOL_PROTEASE_CYS"/>
    <property type="match status" value="1"/>
</dbReference>
<dbReference type="SUPFAM" id="SSF54001">
    <property type="entry name" value="Cysteine proteinases"/>
    <property type="match status" value="1"/>
</dbReference>
<dbReference type="PANTHER" id="PTHR12411">
    <property type="entry name" value="CYSTEINE PROTEASE FAMILY C1-RELATED"/>
    <property type="match status" value="1"/>
</dbReference>
<evidence type="ECO:0000256" key="2">
    <source>
        <dbReference type="ARBA" id="ARBA00022670"/>
    </source>
</evidence>
<feature type="region of interest" description="Disordered" evidence="7">
    <location>
        <begin position="1476"/>
        <end position="1503"/>
    </location>
</feature>
<dbReference type="InterPro" id="IPR031934">
    <property type="entry name" value="DUF4769"/>
</dbReference>
<gene>
    <name evidence="10" type="ORF">RN001_006904</name>
</gene>
<evidence type="ECO:0000256" key="4">
    <source>
        <dbReference type="ARBA" id="ARBA00022807"/>
    </source>
</evidence>
<dbReference type="SMART" id="SM00848">
    <property type="entry name" value="Inhibitor_I29"/>
    <property type="match status" value="1"/>
</dbReference>
<dbReference type="InterPro" id="IPR013201">
    <property type="entry name" value="Prot_inhib_I29"/>
</dbReference>
<dbReference type="Proteomes" id="UP001353858">
    <property type="component" value="Unassembled WGS sequence"/>
</dbReference>
<evidence type="ECO:0008006" key="12">
    <source>
        <dbReference type="Google" id="ProtNLM"/>
    </source>
</evidence>
<dbReference type="PRINTS" id="PR00705">
    <property type="entry name" value="PAPAIN"/>
</dbReference>
<feature type="compositionally biased region" description="Polar residues" evidence="7">
    <location>
        <begin position="529"/>
        <end position="555"/>
    </location>
</feature>
<dbReference type="GO" id="GO:0008234">
    <property type="term" value="F:cysteine-type peptidase activity"/>
    <property type="evidence" value="ECO:0007669"/>
    <property type="project" value="UniProtKB-KW"/>
</dbReference>
<dbReference type="InterPro" id="IPR013128">
    <property type="entry name" value="Peptidase_C1A"/>
</dbReference>
<evidence type="ECO:0000256" key="3">
    <source>
        <dbReference type="ARBA" id="ARBA00022801"/>
    </source>
</evidence>
<dbReference type="InterPro" id="IPR000668">
    <property type="entry name" value="Peptidase_C1A_C"/>
</dbReference>
<dbReference type="InterPro" id="IPR009224">
    <property type="entry name" value="SAMP"/>
</dbReference>
<keyword evidence="3" id="KW-0378">Hydrolase</keyword>
<dbReference type="GO" id="GO:0006508">
    <property type="term" value="P:proteolysis"/>
    <property type="evidence" value="ECO:0007669"/>
    <property type="project" value="UniProtKB-KW"/>
</dbReference>
<evidence type="ECO:0000313" key="10">
    <source>
        <dbReference type="EMBL" id="KAK4883585.1"/>
    </source>
</evidence>
<feature type="region of interest" description="Disordered" evidence="7">
    <location>
        <begin position="1410"/>
        <end position="1430"/>
    </location>
</feature>
<keyword evidence="6" id="KW-1015">Disulfide bond</keyword>
<feature type="domain" description="Peptidase C1A papain C-terminal" evidence="8">
    <location>
        <begin position="1801"/>
        <end position="2017"/>
    </location>
</feature>
<evidence type="ECO:0000256" key="1">
    <source>
        <dbReference type="ARBA" id="ARBA00008455"/>
    </source>
</evidence>
<dbReference type="Pfam" id="PF00112">
    <property type="entry name" value="Peptidase_C1"/>
    <property type="match status" value="1"/>
</dbReference>
<organism evidence="10 11">
    <name type="scientific">Aquatica leii</name>
    <dbReference type="NCBI Taxonomy" id="1421715"/>
    <lineage>
        <taxon>Eukaryota</taxon>
        <taxon>Metazoa</taxon>
        <taxon>Ecdysozoa</taxon>
        <taxon>Arthropoda</taxon>
        <taxon>Hexapoda</taxon>
        <taxon>Insecta</taxon>
        <taxon>Pterygota</taxon>
        <taxon>Neoptera</taxon>
        <taxon>Endopterygota</taxon>
        <taxon>Coleoptera</taxon>
        <taxon>Polyphaga</taxon>
        <taxon>Elateriformia</taxon>
        <taxon>Elateroidea</taxon>
        <taxon>Lampyridae</taxon>
        <taxon>Luciolinae</taxon>
        <taxon>Aquatica</taxon>
    </lineage>
</organism>
<comment type="similarity">
    <text evidence="1">Belongs to the peptidase C1 family.</text>
</comment>
<protein>
    <recommendedName>
        <fullName evidence="12">Cathepsin L</fullName>
    </recommendedName>
</protein>
<evidence type="ECO:0000256" key="7">
    <source>
        <dbReference type="SAM" id="MobiDB-lite"/>
    </source>
</evidence>
<dbReference type="EMBL" id="JARPUR010000002">
    <property type="protein sequence ID" value="KAK4883585.1"/>
    <property type="molecule type" value="Genomic_DNA"/>
</dbReference>